<feature type="domain" description="SGNH hydrolase-type esterase" evidence="1">
    <location>
        <begin position="5"/>
        <end position="209"/>
    </location>
</feature>
<name>A0AAW9ACL1_9BACL</name>
<dbReference type="RefSeq" id="WP_283733719.1">
    <property type="nucleotide sequence ID" value="NZ_CP125968.1"/>
</dbReference>
<protein>
    <submittedName>
        <fullName evidence="2">GDSL-type esterase/lipase family protein</fullName>
    </submittedName>
</protein>
<keyword evidence="3" id="KW-1185">Reference proteome</keyword>
<proteinExistence type="predicted"/>
<dbReference type="AlphaFoldDB" id="A0AAW9ACL1"/>
<dbReference type="Gene3D" id="3.40.50.1110">
    <property type="entry name" value="SGNH hydrolase"/>
    <property type="match status" value="1"/>
</dbReference>
<dbReference type="InterPro" id="IPR036514">
    <property type="entry name" value="SGNH_hydro_sf"/>
</dbReference>
<dbReference type="InterPro" id="IPR013830">
    <property type="entry name" value="SGNH_hydro"/>
</dbReference>
<dbReference type="Pfam" id="PF13472">
    <property type="entry name" value="Lipase_GDSL_2"/>
    <property type="match status" value="1"/>
</dbReference>
<dbReference type="GO" id="GO:0004622">
    <property type="term" value="F:phosphatidylcholine lysophospholipase activity"/>
    <property type="evidence" value="ECO:0007669"/>
    <property type="project" value="TreeGrafter"/>
</dbReference>
<evidence type="ECO:0000259" key="1">
    <source>
        <dbReference type="Pfam" id="PF13472"/>
    </source>
</evidence>
<dbReference type="SUPFAM" id="SSF52266">
    <property type="entry name" value="SGNH hydrolase"/>
    <property type="match status" value="1"/>
</dbReference>
<dbReference type="PANTHER" id="PTHR30383:SF5">
    <property type="entry name" value="SGNH HYDROLASE-TYPE ESTERASE DOMAIN-CONTAINING PROTEIN"/>
    <property type="match status" value="1"/>
</dbReference>
<organism evidence="2 3">
    <name type="scientific">Sporosarcina thermotolerans</name>
    <dbReference type="NCBI Taxonomy" id="633404"/>
    <lineage>
        <taxon>Bacteria</taxon>
        <taxon>Bacillati</taxon>
        <taxon>Bacillota</taxon>
        <taxon>Bacilli</taxon>
        <taxon>Bacillales</taxon>
        <taxon>Caryophanaceae</taxon>
        <taxon>Sporosarcina</taxon>
    </lineage>
</organism>
<sequence>MKIALIGDSLTEGRPGVSFANMLKVRFPKDLFVNLGKPGETVKSLYSRLTKTGLDSDFDLAFVWIGTNDVYSKLLSVKAQPVVKDFEEFREVYQQLVEIVISSSKMVVLVSPALVGEHFDNPSNKEVRELCTLVKSLSEKVHVHYLDFHAVFEKALANEDSSDYISTNPFRVMFDVFFYKNEDRIDQLSNRRGLKLTLDGLHLNSAGAKIVSDEYAHVISNAISPTILKGS</sequence>
<evidence type="ECO:0000313" key="3">
    <source>
        <dbReference type="Proteomes" id="UP001271648"/>
    </source>
</evidence>
<reference evidence="2 3" key="1">
    <citation type="submission" date="2023-06" db="EMBL/GenBank/DDBJ databases">
        <title>Sporosarcina sp. nov., isolated from Korean traditional fermented seafood 'Jeotgal'.</title>
        <authorList>
            <person name="Yang A.I."/>
            <person name="Shin N.-R."/>
        </authorList>
    </citation>
    <scope>NUCLEOTIDE SEQUENCE [LARGE SCALE GENOMIC DNA]</scope>
    <source>
        <strain evidence="2 3">KCTC43456</strain>
    </source>
</reference>
<dbReference type="PANTHER" id="PTHR30383">
    <property type="entry name" value="THIOESTERASE 1/PROTEASE 1/LYSOPHOSPHOLIPASE L1"/>
    <property type="match status" value="1"/>
</dbReference>
<gene>
    <name evidence="2" type="ORF">QTL97_07830</name>
</gene>
<dbReference type="InterPro" id="IPR051532">
    <property type="entry name" value="Ester_Hydrolysis_Enzymes"/>
</dbReference>
<dbReference type="EMBL" id="JAUBDJ010000003">
    <property type="protein sequence ID" value="MDW0116838.1"/>
    <property type="molecule type" value="Genomic_DNA"/>
</dbReference>
<accession>A0AAW9ACL1</accession>
<evidence type="ECO:0000313" key="2">
    <source>
        <dbReference type="EMBL" id="MDW0116838.1"/>
    </source>
</evidence>
<comment type="caution">
    <text evidence="2">The sequence shown here is derived from an EMBL/GenBank/DDBJ whole genome shotgun (WGS) entry which is preliminary data.</text>
</comment>
<dbReference type="Proteomes" id="UP001271648">
    <property type="component" value="Unassembled WGS sequence"/>
</dbReference>